<sequence length="213" mass="23295">MDIRIVAGFVTSSSPVPLKTHRVGQRCKLNLSRSETSFRSCGVVVEVPAQVSSTSFDHGSKLRENHQRSGRLQAVRNNTFVEKVENLLKKDRCLTVLGIVQPVEINTYSSHVILCVHAQSGCGISSQATVGGTERAPSRSCTGPTGHYPVFMRRLAISENENAIERILSSEYILEKGRTLGQSGSSKENRLSRLFPAVEGMFSEVCKGSKCLL</sequence>
<keyword evidence="2" id="KW-1185">Reference proteome</keyword>
<evidence type="ECO:0000313" key="1">
    <source>
        <dbReference type="EMBL" id="GFY03784.1"/>
    </source>
</evidence>
<reference evidence="1" key="1">
    <citation type="submission" date="2020-08" db="EMBL/GenBank/DDBJ databases">
        <title>Multicomponent nature underlies the extraordinary mechanical properties of spider dragline silk.</title>
        <authorList>
            <person name="Kono N."/>
            <person name="Nakamura H."/>
            <person name="Mori M."/>
            <person name="Yoshida Y."/>
            <person name="Ohtoshi R."/>
            <person name="Malay A.D."/>
            <person name="Moran D.A.P."/>
            <person name="Tomita M."/>
            <person name="Numata K."/>
            <person name="Arakawa K."/>
        </authorList>
    </citation>
    <scope>NUCLEOTIDE SEQUENCE</scope>
</reference>
<dbReference type="Proteomes" id="UP000887159">
    <property type="component" value="Unassembled WGS sequence"/>
</dbReference>
<gene>
    <name evidence="1" type="ORF">TNCV_430331</name>
</gene>
<name>A0A8X6V8Z7_TRICX</name>
<protein>
    <submittedName>
        <fullName evidence="1">Uncharacterized protein</fullName>
    </submittedName>
</protein>
<accession>A0A8X6V8Z7</accession>
<dbReference type="EMBL" id="BMAU01021242">
    <property type="protein sequence ID" value="GFY03784.1"/>
    <property type="molecule type" value="Genomic_DNA"/>
</dbReference>
<comment type="caution">
    <text evidence="1">The sequence shown here is derived from an EMBL/GenBank/DDBJ whole genome shotgun (WGS) entry which is preliminary data.</text>
</comment>
<dbReference type="AlphaFoldDB" id="A0A8X6V8Z7"/>
<organism evidence="1 2">
    <name type="scientific">Trichonephila clavipes</name>
    <name type="common">Golden silk orbweaver</name>
    <name type="synonym">Nephila clavipes</name>
    <dbReference type="NCBI Taxonomy" id="2585209"/>
    <lineage>
        <taxon>Eukaryota</taxon>
        <taxon>Metazoa</taxon>
        <taxon>Ecdysozoa</taxon>
        <taxon>Arthropoda</taxon>
        <taxon>Chelicerata</taxon>
        <taxon>Arachnida</taxon>
        <taxon>Araneae</taxon>
        <taxon>Araneomorphae</taxon>
        <taxon>Entelegynae</taxon>
        <taxon>Araneoidea</taxon>
        <taxon>Nephilidae</taxon>
        <taxon>Trichonephila</taxon>
    </lineage>
</organism>
<proteinExistence type="predicted"/>
<evidence type="ECO:0000313" key="2">
    <source>
        <dbReference type="Proteomes" id="UP000887159"/>
    </source>
</evidence>